<keyword evidence="2" id="KW-1185">Reference proteome</keyword>
<comment type="caution">
    <text evidence="1">The sequence shown here is derived from an EMBL/GenBank/DDBJ whole genome shotgun (WGS) entry which is preliminary data.</text>
</comment>
<evidence type="ECO:0000313" key="1">
    <source>
        <dbReference type="EMBL" id="KAH8980071.1"/>
    </source>
</evidence>
<name>A0AAD4L7K4_9AGAM</name>
<sequence length="259" mass="29176">MREKILYSTKLEKKEAKLHSGEMLEKRSSGPYSWHYDNVSADQRLPHDSGLPVELDYPRQHGLTLSTVPLDTEGGWVPVVDKMANERGYADHDLATVVVYKVMVIPCSSGRHMHDDAAIRYILSSSGYCQWDIRGQSFALHQARALETDANPFRYLYLDFLKKVLGDAWIRMRRTQPQIQTYQSRWLHDMSGILQQMATRNRCSSLACGAANGGGSVLLFPLGVLPSNLNAAREILTASSQRVTRRMIDGSDLPIRPTN</sequence>
<gene>
    <name evidence="1" type="ORF">EDB92DRAFT_1976389</name>
</gene>
<dbReference type="Gene3D" id="2.60.120.10">
    <property type="entry name" value="Jelly Rolls"/>
    <property type="match status" value="1"/>
</dbReference>
<evidence type="ECO:0000313" key="2">
    <source>
        <dbReference type="Proteomes" id="UP001201163"/>
    </source>
</evidence>
<accession>A0AAD4L7K4</accession>
<dbReference type="EMBL" id="JAKELL010000146">
    <property type="protein sequence ID" value="KAH8980071.1"/>
    <property type="molecule type" value="Genomic_DNA"/>
</dbReference>
<dbReference type="AlphaFoldDB" id="A0AAD4L7K4"/>
<protein>
    <submittedName>
        <fullName evidence="1">Uncharacterized protein</fullName>
    </submittedName>
</protein>
<dbReference type="Proteomes" id="UP001201163">
    <property type="component" value="Unassembled WGS sequence"/>
</dbReference>
<reference evidence="1" key="1">
    <citation type="submission" date="2022-01" db="EMBL/GenBank/DDBJ databases">
        <title>Comparative genomics reveals a dynamic genome evolution in the ectomycorrhizal milk-cap (Lactarius) mushrooms.</title>
        <authorList>
            <consortium name="DOE Joint Genome Institute"/>
            <person name="Lebreton A."/>
            <person name="Tang N."/>
            <person name="Kuo A."/>
            <person name="LaButti K."/>
            <person name="Drula E."/>
            <person name="Barry K."/>
            <person name="Clum A."/>
            <person name="Lipzen A."/>
            <person name="Mousain D."/>
            <person name="Ng V."/>
            <person name="Wang R."/>
            <person name="Wang X."/>
            <person name="Dai Y."/>
            <person name="Henrissat B."/>
            <person name="Grigoriev I.V."/>
            <person name="Guerin-Laguette A."/>
            <person name="Yu F."/>
            <person name="Martin F.M."/>
        </authorList>
    </citation>
    <scope>NUCLEOTIDE SEQUENCE</scope>
    <source>
        <strain evidence="1">QP</strain>
    </source>
</reference>
<dbReference type="InterPro" id="IPR014710">
    <property type="entry name" value="RmlC-like_jellyroll"/>
</dbReference>
<proteinExistence type="predicted"/>
<organism evidence="1 2">
    <name type="scientific">Lactarius akahatsu</name>
    <dbReference type="NCBI Taxonomy" id="416441"/>
    <lineage>
        <taxon>Eukaryota</taxon>
        <taxon>Fungi</taxon>
        <taxon>Dikarya</taxon>
        <taxon>Basidiomycota</taxon>
        <taxon>Agaricomycotina</taxon>
        <taxon>Agaricomycetes</taxon>
        <taxon>Russulales</taxon>
        <taxon>Russulaceae</taxon>
        <taxon>Lactarius</taxon>
    </lineage>
</organism>